<dbReference type="SUPFAM" id="SSF55729">
    <property type="entry name" value="Acyl-CoA N-acyltransferases (Nat)"/>
    <property type="match status" value="1"/>
</dbReference>
<organism evidence="4 5">
    <name type="scientific">Candidatus Raymondbacteria bacterium RIFOXYD12_FULL_49_13</name>
    <dbReference type="NCBI Taxonomy" id="1817890"/>
    <lineage>
        <taxon>Bacteria</taxon>
        <taxon>Raymondiibacteriota</taxon>
    </lineage>
</organism>
<dbReference type="Pfam" id="PF00583">
    <property type="entry name" value="Acetyltransf_1"/>
    <property type="match status" value="1"/>
</dbReference>
<accession>A0A1F7F2Z8</accession>
<keyword evidence="1 4" id="KW-0808">Transferase</keyword>
<comment type="caution">
    <text evidence="4">The sequence shown here is derived from an EMBL/GenBank/DDBJ whole genome shotgun (WGS) entry which is preliminary data.</text>
</comment>
<feature type="domain" description="N-acetyltransferase" evidence="3">
    <location>
        <begin position="1"/>
        <end position="142"/>
    </location>
</feature>
<evidence type="ECO:0000259" key="3">
    <source>
        <dbReference type="PROSITE" id="PS51186"/>
    </source>
</evidence>
<dbReference type="InterPro" id="IPR050832">
    <property type="entry name" value="Bact_Acetyltransf"/>
</dbReference>
<dbReference type="CDD" id="cd04301">
    <property type="entry name" value="NAT_SF"/>
    <property type="match status" value="1"/>
</dbReference>
<reference evidence="4 5" key="1">
    <citation type="journal article" date="2016" name="Nat. Commun.">
        <title>Thousands of microbial genomes shed light on interconnected biogeochemical processes in an aquifer system.</title>
        <authorList>
            <person name="Anantharaman K."/>
            <person name="Brown C.T."/>
            <person name="Hug L.A."/>
            <person name="Sharon I."/>
            <person name="Castelle C.J."/>
            <person name="Probst A.J."/>
            <person name="Thomas B.C."/>
            <person name="Singh A."/>
            <person name="Wilkins M.J."/>
            <person name="Karaoz U."/>
            <person name="Brodie E.L."/>
            <person name="Williams K.H."/>
            <person name="Hubbard S.S."/>
            <person name="Banfield J.F."/>
        </authorList>
    </citation>
    <scope>NUCLEOTIDE SEQUENCE [LARGE SCALE GENOMIC DNA]</scope>
</reference>
<evidence type="ECO:0000256" key="2">
    <source>
        <dbReference type="ARBA" id="ARBA00023315"/>
    </source>
</evidence>
<sequence>MNIIAYDNLRHRDQVICLWQNVFNYTTAYNAPGIAIDKKIQVADGLFFVALQGDTVIGTVMAGYDGHRGWIYSLAVLPVMQKQGVGAALLKHAELALAGLGCVKINLQVIQANKKVLGFYVANGYTKNECISMGKVMHENLPKKGL</sequence>
<dbReference type="PANTHER" id="PTHR43877">
    <property type="entry name" value="AMINOALKYLPHOSPHONATE N-ACETYLTRANSFERASE-RELATED-RELATED"/>
    <property type="match status" value="1"/>
</dbReference>
<dbReference type="PROSITE" id="PS51186">
    <property type="entry name" value="GNAT"/>
    <property type="match status" value="1"/>
</dbReference>
<evidence type="ECO:0000256" key="1">
    <source>
        <dbReference type="ARBA" id="ARBA00022679"/>
    </source>
</evidence>
<dbReference type="PANTHER" id="PTHR43877:SF2">
    <property type="entry name" value="AMINOALKYLPHOSPHONATE N-ACETYLTRANSFERASE-RELATED"/>
    <property type="match status" value="1"/>
</dbReference>
<evidence type="ECO:0000313" key="4">
    <source>
        <dbReference type="EMBL" id="OGK01011.1"/>
    </source>
</evidence>
<dbReference type="GO" id="GO:0016747">
    <property type="term" value="F:acyltransferase activity, transferring groups other than amino-acyl groups"/>
    <property type="evidence" value="ECO:0007669"/>
    <property type="project" value="InterPro"/>
</dbReference>
<keyword evidence="2" id="KW-0012">Acyltransferase</keyword>
<dbReference type="InterPro" id="IPR016181">
    <property type="entry name" value="Acyl_CoA_acyltransferase"/>
</dbReference>
<dbReference type="NCBIfam" id="NF002959">
    <property type="entry name" value="PRK03624.1"/>
    <property type="match status" value="1"/>
</dbReference>
<dbReference type="Proteomes" id="UP000179243">
    <property type="component" value="Unassembled WGS sequence"/>
</dbReference>
<dbReference type="InterPro" id="IPR000182">
    <property type="entry name" value="GNAT_dom"/>
</dbReference>
<proteinExistence type="predicted"/>
<dbReference type="Gene3D" id="3.40.630.30">
    <property type="match status" value="1"/>
</dbReference>
<protein>
    <submittedName>
        <fullName evidence="4">GNAT family N-acetyltransferase</fullName>
    </submittedName>
</protein>
<name>A0A1F7F2Z8_UNCRA</name>
<gene>
    <name evidence="4" type="ORF">A2519_17160</name>
</gene>
<dbReference type="AlphaFoldDB" id="A0A1F7F2Z8"/>
<dbReference type="EMBL" id="MFYX01000136">
    <property type="protein sequence ID" value="OGK01011.1"/>
    <property type="molecule type" value="Genomic_DNA"/>
</dbReference>
<evidence type="ECO:0000313" key="5">
    <source>
        <dbReference type="Proteomes" id="UP000179243"/>
    </source>
</evidence>